<dbReference type="PANTHER" id="PTHR30026:SF20">
    <property type="entry name" value="OUTER MEMBRANE PROTEIN TOLC"/>
    <property type="match status" value="1"/>
</dbReference>
<dbReference type="InterPro" id="IPR010130">
    <property type="entry name" value="T1SS_OMP_TolC"/>
</dbReference>
<dbReference type="GO" id="GO:1990281">
    <property type="term" value="C:efflux pump complex"/>
    <property type="evidence" value="ECO:0007669"/>
    <property type="project" value="TreeGrafter"/>
</dbReference>
<dbReference type="NCBIfam" id="TIGR01844">
    <property type="entry name" value="type_I_sec_TolC"/>
    <property type="match status" value="1"/>
</dbReference>
<keyword evidence="7" id="KW-0998">Cell outer membrane</keyword>
<comment type="caution">
    <text evidence="9">The sequence shown here is derived from an EMBL/GenBank/DDBJ whole genome shotgun (WGS) entry which is preliminary data.</text>
</comment>
<feature type="chain" id="PRO_5009527115" description="Channel protein TolC" evidence="8">
    <location>
        <begin position="18"/>
        <end position="445"/>
    </location>
</feature>
<evidence type="ECO:0000256" key="4">
    <source>
        <dbReference type="ARBA" id="ARBA00022452"/>
    </source>
</evidence>
<evidence type="ECO:0000256" key="2">
    <source>
        <dbReference type="ARBA" id="ARBA00007613"/>
    </source>
</evidence>
<dbReference type="GO" id="GO:0015288">
    <property type="term" value="F:porin activity"/>
    <property type="evidence" value="ECO:0007669"/>
    <property type="project" value="TreeGrafter"/>
</dbReference>
<keyword evidence="8" id="KW-0732">Signal</keyword>
<dbReference type="InterPro" id="IPR003423">
    <property type="entry name" value="OMP_efflux"/>
</dbReference>
<name>A0A1F6V238_9PROT</name>
<dbReference type="Gene3D" id="1.20.1600.10">
    <property type="entry name" value="Outer membrane efflux proteins (OEP)"/>
    <property type="match status" value="1"/>
</dbReference>
<keyword evidence="6" id="KW-0472">Membrane</keyword>
<evidence type="ECO:0000313" key="9">
    <source>
        <dbReference type="EMBL" id="OGI63702.1"/>
    </source>
</evidence>
<dbReference type="InterPro" id="IPR051906">
    <property type="entry name" value="TolC-like"/>
</dbReference>
<reference evidence="9 10" key="1">
    <citation type="journal article" date="2016" name="Nat. Commun.">
        <title>Thousands of microbial genomes shed light on interconnected biogeochemical processes in an aquifer system.</title>
        <authorList>
            <person name="Anantharaman K."/>
            <person name="Brown C.T."/>
            <person name="Hug L.A."/>
            <person name="Sharon I."/>
            <person name="Castelle C.J."/>
            <person name="Probst A.J."/>
            <person name="Thomas B.C."/>
            <person name="Singh A."/>
            <person name="Wilkins M.J."/>
            <person name="Karaoz U."/>
            <person name="Brodie E.L."/>
            <person name="Williams K.H."/>
            <person name="Hubbard S.S."/>
            <person name="Banfield J.F."/>
        </authorList>
    </citation>
    <scope>NUCLEOTIDE SEQUENCE [LARGE SCALE GENOMIC DNA]</scope>
</reference>
<comment type="similarity">
    <text evidence="2">Belongs to the outer membrane factor (OMF) (TC 1.B.17) family.</text>
</comment>
<comment type="subcellular location">
    <subcellularLocation>
        <location evidence="1">Cell outer membrane</location>
    </subcellularLocation>
</comment>
<evidence type="ECO:0000256" key="3">
    <source>
        <dbReference type="ARBA" id="ARBA00022448"/>
    </source>
</evidence>
<evidence type="ECO:0000256" key="8">
    <source>
        <dbReference type="SAM" id="SignalP"/>
    </source>
</evidence>
<evidence type="ECO:0000256" key="6">
    <source>
        <dbReference type="ARBA" id="ARBA00023136"/>
    </source>
</evidence>
<evidence type="ECO:0008006" key="11">
    <source>
        <dbReference type="Google" id="ProtNLM"/>
    </source>
</evidence>
<evidence type="ECO:0000256" key="7">
    <source>
        <dbReference type="ARBA" id="ARBA00023237"/>
    </source>
</evidence>
<keyword evidence="4" id="KW-1134">Transmembrane beta strand</keyword>
<dbReference type="Proteomes" id="UP000179076">
    <property type="component" value="Unassembled WGS sequence"/>
</dbReference>
<dbReference type="SUPFAM" id="SSF56954">
    <property type="entry name" value="Outer membrane efflux proteins (OEP)"/>
    <property type="match status" value="1"/>
</dbReference>
<gene>
    <name evidence="9" type="ORF">A2W18_01485</name>
</gene>
<dbReference type="Pfam" id="PF02321">
    <property type="entry name" value="OEP"/>
    <property type="match status" value="2"/>
</dbReference>
<proteinExistence type="inferred from homology"/>
<dbReference type="GO" id="GO:0009279">
    <property type="term" value="C:cell outer membrane"/>
    <property type="evidence" value="ECO:0007669"/>
    <property type="project" value="UniProtKB-SubCell"/>
</dbReference>
<keyword evidence="5" id="KW-0812">Transmembrane</keyword>
<feature type="signal peptide" evidence="8">
    <location>
        <begin position="1"/>
        <end position="17"/>
    </location>
</feature>
<keyword evidence="3" id="KW-0813">Transport</keyword>
<protein>
    <recommendedName>
        <fullName evidence="11">Channel protein TolC</fullName>
    </recommendedName>
</protein>
<dbReference type="PANTHER" id="PTHR30026">
    <property type="entry name" value="OUTER MEMBRANE PROTEIN TOLC"/>
    <property type="match status" value="1"/>
</dbReference>
<sequence length="445" mass="48063">MALLFAVTMLLPKIAPAADLLEVYRDAASYDAQYAAARASHAAGREKLAQGRALVLPSIALSAGVSRSNLDVDLDPPATPSNSKRDFDTNSYTLALVQPLYRKQNLVQYSQAEFQVRQADAAFASARQDLVLRVAQTYFDVLAAQDGLALISAQKTAIAEQLAQAKRSFEVGAATITDTHEAQARYDLAQAQEIAAQNTLEIARRVLQQLTGKTYDLLQPLREKTALARLTSDELPTWVDLGQKQSYAVLAQEAQVELQSLDVERNRAGNYPTIDFVASYSGVDQSGTVLTPIGSRLTLGTVGVQFNMPLYTGGGVASRTREAAALLDKARADLDAVRRNQALAVEQNFLNVISGVNQVGALEQALTSSESALASNKLGYAVGVRINIDVLNAQQQVFSTRRELSAARYRTILNQLRLQAAVGDLNEDDLDQVNRVLAPAAASTR</sequence>
<evidence type="ECO:0000256" key="1">
    <source>
        <dbReference type="ARBA" id="ARBA00004442"/>
    </source>
</evidence>
<evidence type="ECO:0000313" key="10">
    <source>
        <dbReference type="Proteomes" id="UP000179076"/>
    </source>
</evidence>
<organism evidence="9 10">
    <name type="scientific">Candidatus Muproteobacteria bacterium RBG_16_60_9</name>
    <dbReference type="NCBI Taxonomy" id="1817755"/>
    <lineage>
        <taxon>Bacteria</taxon>
        <taxon>Pseudomonadati</taxon>
        <taxon>Pseudomonadota</taxon>
        <taxon>Candidatus Muproteobacteria</taxon>
    </lineage>
</organism>
<dbReference type="AlphaFoldDB" id="A0A1F6V238"/>
<accession>A0A1F6V238</accession>
<dbReference type="EMBL" id="MFSP01000148">
    <property type="protein sequence ID" value="OGI63702.1"/>
    <property type="molecule type" value="Genomic_DNA"/>
</dbReference>
<dbReference type="GO" id="GO:0015562">
    <property type="term" value="F:efflux transmembrane transporter activity"/>
    <property type="evidence" value="ECO:0007669"/>
    <property type="project" value="InterPro"/>
</dbReference>
<evidence type="ECO:0000256" key="5">
    <source>
        <dbReference type="ARBA" id="ARBA00022692"/>
    </source>
</evidence>